<gene>
    <name evidence="8" type="ORF">BDK51DRAFT_2271</name>
</gene>
<keyword evidence="9" id="KW-1185">Reference proteome</keyword>
<dbReference type="Proteomes" id="UP000269721">
    <property type="component" value="Unassembled WGS sequence"/>
</dbReference>
<feature type="coiled-coil region" evidence="6">
    <location>
        <begin position="154"/>
        <end position="206"/>
    </location>
</feature>
<protein>
    <recommendedName>
        <fullName evidence="7">F-BAR domain-containing protein</fullName>
    </recommendedName>
</protein>
<dbReference type="Pfam" id="PF00611">
    <property type="entry name" value="FCH"/>
    <property type="match status" value="1"/>
</dbReference>
<evidence type="ECO:0000256" key="3">
    <source>
        <dbReference type="ARBA" id="ARBA00022553"/>
    </source>
</evidence>
<evidence type="ECO:0000256" key="4">
    <source>
        <dbReference type="ARBA" id="ARBA00023212"/>
    </source>
</evidence>
<evidence type="ECO:0000313" key="8">
    <source>
        <dbReference type="EMBL" id="RKO90680.1"/>
    </source>
</evidence>
<dbReference type="SUPFAM" id="SSF103657">
    <property type="entry name" value="BAR/IMD domain-like"/>
    <property type="match status" value="1"/>
</dbReference>
<dbReference type="GO" id="GO:0005737">
    <property type="term" value="C:cytoplasm"/>
    <property type="evidence" value="ECO:0007669"/>
    <property type="project" value="TreeGrafter"/>
</dbReference>
<evidence type="ECO:0000256" key="6">
    <source>
        <dbReference type="SAM" id="Coils"/>
    </source>
</evidence>
<dbReference type="GO" id="GO:0007010">
    <property type="term" value="P:cytoskeleton organization"/>
    <property type="evidence" value="ECO:0007669"/>
    <property type="project" value="TreeGrafter"/>
</dbReference>
<dbReference type="PANTHER" id="PTHR23065:SF7">
    <property type="entry name" value="NOSTRIN, ISOFORM H"/>
    <property type="match status" value="1"/>
</dbReference>
<dbReference type="SMART" id="SM00055">
    <property type="entry name" value="FCH"/>
    <property type="match status" value="1"/>
</dbReference>
<dbReference type="GO" id="GO:0032153">
    <property type="term" value="C:cell division site"/>
    <property type="evidence" value="ECO:0007669"/>
    <property type="project" value="TreeGrafter"/>
</dbReference>
<dbReference type="OrthoDB" id="27823at2759"/>
<dbReference type="Gene3D" id="1.20.1270.60">
    <property type="entry name" value="Arfaptin homology (AH) domain/BAR domain"/>
    <property type="match status" value="1"/>
</dbReference>
<dbReference type="PANTHER" id="PTHR23065">
    <property type="entry name" value="PROLINE-SERINE-THREONINE PHOSPHATASE INTERACTING PROTEIN 1"/>
    <property type="match status" value="1"/>
</dbReference>
<evidence type="ECO:0000256" key="1">
    <source>
        <dbReference type="ARBA" id="ARBA00004245"/>
    </source>
</evidence>
<accession>A0A4P9WHT4</accession>
<comment type="subcellular location">
    <subcellularLocation>
        <location evidence="1">Cytoplasm</location>
        <location evidence="1">Cytoskeleton</location>
    </subcellularLocation>
</comment>
<dbReference type="GO" id="GO:0043226">
    <property type="term" value="C:organelle"/>
    <property type="evidence" value="ECO:0007669"/>
    <property type="project" value="UniProtKB-ARBA"/>
</dbReference>
<name>A0A4P9WHT4_9FUNG</name>
<evidence type="ECO:0000256" key="5">
    <source>
        <dbReference type="PROSITE-ProRule" id="PRU01077"/>
    </source>
</evidence>
<sequence length="232" mass="26287">GDEDMGLKMLMERMRDGKSVSSAVELMIRERAAIEEEYGKRLLKLGRKFEPVQEIGTLRSSLDVVRVELEKSARFHLDLAAELREKLAVPLAEFKAAQTAIYKIVSSGRVNKHRKEKIATDSSLSKVRKRWEARAAEVSHLKVLGSNTPAGKEAEKLKIKLDQVRIQAEKAEQDYTAAAKSADVIADKWEETYRAACMECERLEEERFHFLSGSVWNFANHISATCYADEEV</sequence>
<dbReference type="PROSITE" id="PS51741">
    <property type="entry name" value="F_BAR"/>
    <property type="match status" value="1"/>
</dbReference>
<dbReference type="InterPro" id="IPR001060">
    <property type="entry name" value="FCH_dom"/>
</dbReference>
<proteinExistence type="predicted"/>
<keyword evidence="5 6" id="KW-0175">Coiled coil</keyword>
<dbReference type="GO" id="GO:0005886">
    <property type="term" value="C:plasma membrane"/>
    <property type="evidence" value="ECO:0007669"/>
    <property type="project" value="TreeGrafter"/>
</dbReference>
<feature type="non-terminal residue" evidence="8">
    <location>
        <position position="232"/>
    </location>
</feature>
<evidence type="ECO:0000259" key="7">
    <source>
        <dbReference type="PROSITE" id="PS51741"/>
    </source>
</evidence>
<reference evidence="9" key="1">
    <citation type="journal article" date="2018" name="Nat. Microbiol.">
        <title>Leveraging single-cell genomics to expand the fungal tree of life.</title>
        <authorList>
            <person name="Ahrendt S.R."/>
            <person name="Quandt C.A."/>
            <person name="Ciobanu D."/>
            <person name="Clum A."/>
            <person name="Salamov A."/>
            <person name="Andreopoulos B."/>
            <person name="Cheng J.F."/>
            <person name="Woyke T."/>
            <person name="Pelin A."/>
            <person name="Henrissat B."/>
            <person name="Reynolds N.K."/>
            <person name="Benny G.L."/>
            <person name="Smith M.E."/>
            <person name="James T.Y."/>
            <person name="Grigoriev I.V."/>
        </authorList>
    </citation>
    <scope>NUCLEOTIDE SEQUENCE [LARGE SCALE GENOMIC DNA]</scope>
</reference>
<keyword evidence="3" id="KW-0597">Phosphoprotein</keyword>
<feature type="domain" description="F-BAR" evidence="7">
    <location>
        <begin position="1"/>
        <end position="232"/>
    </location>
</feature>
<organism evidence="8 9">
    <name type="scientific">Blyttiomyces helicus</name>
    <dbReference type="NCBI Taxonomy" id="388810"/>
    <lineage>
        <taxon>Eukaryota</taxon>
        <taxon>Fungi</taxon>
        <taxon>Fungi incertae sedis</taxon>
        <taxon>Chytridiomycota</taxon>
        <taxon>Chytridiomycota incertae sedis</taxon>
        <taxon>Chytridiomycetes</taxon>
        <taxon>Chytridiomycetes incertae sedis</taxon>
        <taxon>Blyttiomyces</taxon>
    </lineage>
</organism>
<evidence type="ECO:0000313" key="9">
    <source>
        <dbReference type="Proteomes" id="UP000269721"/>
    </source>
</evidence>
<evidence type="ECO:0000256" key="2">
    <source>
        <dbReference type="ARBA" id="ARBA00022490"/>
    </source>
</evidence>
<dbReference type="InterPro" id="IPR027267">
    <property type="entry name" value="AH/BAR_dom_sf"/>
</dbReference>
<dbReference type="InterPro" id="IPR031160">
    <property type="entry name" value="F_BAR_dom"/>
</dbReference>
<keyword evidence="2" id="KW-0963">Cytoplasm</keyword>
<keyword evidence="4" id="KW-0206">Cytoskeleton</keyword>
<dbReference type="AlphaFoldDB" id="A0A4P9WHT4"/>
<feature type="non-terminal residue" evidence="8">
    <location>
        <position position="1"/>
    </location>
</feature>
<dbReference type="EMBL" id="KZ995436">
    <property type="protein sequence ID" value="RKO90680.1"/>
    <property type="molecule type" value="Genomic_DNA"/>
</dbReference>